<dbReference type="GO" id="GO:0009055">
    <property type="term" value="F:electron transfer activity"/>
    <property type="evidence" value="ECO:0007669"/>
    <property type="project" value="InterPro"/>
</dbReference>
<dbReference type="GO" id="GO:0005886">
    <property type="term" value="C:plasma membrane"/>
    <property type="evidence" value="ECO:0007669"/>
    <property type="project" value="UniProtKB-SubCell"/>
</dbReference>
<dbReference type="PANTHER" id="PTHR30529">
    <property type="entry name" value="CYTOCHROME B561"/>
    <property type="match status" value="1"/>
</dbReference>
<feature type="transmembrane region" description="Helical" evidence="13">
    <location>
        <begin position="12"/>
        <end position="34"/>
    </location>
</feature>
<reference evidence="15 16" key="1">
    <citation type="journal article" date="2015" name="J. Biotechnol.">
        <title>Complete genome sequence of Pseudomonas rhizosphaerae IH5T (=DSM 16299T), a phosphate-solubilizing rhizobacterium for bacterial biofertilizer.</title>
        <authorList>
            <person name="Kwak Y."/>
            <person name="Jung B.K."/>
            <person name="Shin J.H."/>
        </authorList>
    </citation>
    <scope>NUCLEOTIDE SEQUENCE [LARGE SCALE GENOMIC DNA]</scope>
    <source>
        <strain evidence="15">DSM 16299</strain>
    </source>
</reference>
<organism evidence="15 16">
    <name type="scientific">Pseudomonas rhizosphaerae</name>
    <dbReference type="NCBI Taxonomy" id="216142"/>
    <lineage>
        <taxon>Bacteria</taxon>
        <taxon>Pseudomonadati</taxon>
        <taxon>Pseudomonadota</taxon>
        <taxon>Gammaproteobacteria</taxon>
        <taxon>Pseudomonadales</taxon>
        <taxon>Pseudomonadaceae</taxon>
        <taxon>Pseudomonas</taxon>
    </lineage>
</organism>
<accession>A0A089YN97</accession>
<keyword evidence="16" id="KW-1185">Reference proteome</keyword>
<dbReference type="PANTHER" id="PTHR30529:SF3">
    <property type="entry name" value="CYTOCHROME B561 HOMOLOG 1"/>
    <property type="match status" value="1"/>
</dbReference>
<dbReference type="OrthoDB" id="8589936at2"/>
<evidence type="ECO:0000313" key="16">
    <source>
        <dbReference type="Proteomes" id="UP000029499"/>
    </source>
</evidence>
<name>A0A089YN97_9PSED</name>
<dbReference type="InterPro" id="IPR011577">
    <property type="entry name" value="Cyt_b561_bac/Ni-Hgenase"/>
</dbReference>
<proteinExistence type="inferred from homology"/>
<dbReference type="RefSeq" id="WP_043187746.1">
    <property type="nucleotide sequence ID" value="NZ_CP009533.1"/>
</dbReference>
<dbReference type="GO" id="GO:0022904">
    <property type="term" value="P:respiratory electron transport chain"/>
    <property type="evidence" value="ECO:0007669"/>
    <property type="project" value="InterPro"/>
</dbReference>
<dbReference type="HOGENOM" id="CLU_095321_3_0_6"/>
<feature type="transmembrane region" description="Helical" evidence="13">
    <location>
        <begin position="46"/>
        <end position="69"/>
    </location>
</feature>
<dbReference type="KEGG" id="prh:LT40_06275"/>
<dbReference type="GO" id="GO:0020037">
    <property type="term" value="F:heme binding"/>
    <property type="evidence" value="ECO:0007669"/>
    <property type="project" value="TreeGrafter"/>
</dbReference>
<evidence type="ECO:0000256" key="11">
    <source>
        <dbReference type="ARBA" id="ARBA00023136"/>
    </source>
</evidence>
<dbReference type="InterPro" id="IPR016174">
    <property type="entry name" value="Di-haem_cyt_TM"/>
</dbReference>
<dbReference type="InterPro" id="IPR052168">
    <property type="entry name" value="Cytochrome_b561_oxidase"/>
</dbReference>
<dbReference type="AlphaFoldDB" id="A0A089YN97"/>
<feature type="domain" description="Cytochrome b561 bacterial/Ni-hydrogenase" evidence="14">
    <location>
        <begin position="9"/>
        <end position="179"/>
    </location>
</feature>
<evidence type="ECO:0000256" key="7">
    <source>
        <dbReference type="ARBA" id="ARBA00022723"/>
    </source>
</evidence>
<keyword evidence="6 13" id="KW-0812">Transmembrane</keyword>
<keyword evidence="9 13" id="KW-1133">Transmembrane helix</keyword>
<dbReference type="PROSITE" id="PS51257">
    <property type="entry name" value="PROKAR_LIPOPROTEIN"/>
    <property type="match status" value="1"/>
</dbReference>
<evidence type="ECO:0000256" key="4">
    <source>
        <dbReference type="ARBA" id="ARBA00022475"/>
    </source>
</evidence>
<feature type="transmembrane region" description="Helical" evidence="13">
    <location>
        <begin position="147"/>
        <end position="168"/>
    </location>
</feature>
<comment type="subcellular location">
    <subcellularLocation>
        <location evidence="2">Cell membrane</location>
        <topology evidence="2">Multi-pass membrane protein</topology>
    </subcellularLocation>
</comment>
<evidence type="ECO:0000256" key="9">
    <source>
        <dbReference type="ARBA" id="ARBA00022989"/>
    </source>
</evidence>
<dbReference type="EMBL" id="CP009533">
    <property type="protein sequence ID" value="AIS17039.1"/>
    <property type="molecule type" value="Genomic_DNA"/>
</dbReference>
<evidence type="ECO:0000256" key="12">
    <source>
        <dbReference type="ARBA" id="ARBA00037975"/>
    </source>
</evidence>
<keyword evidence="7" id="KW-0479">Metal-binding</keyword>
<evidence type="ECO:0000313" key="15">
    <source>
        <dbReference type="EMBL" id="AIS17039.1"/>
    </source>
</evidence>
<dbReference type="STRING" id="216142.LT40_06275"/>
<keyword evidence="4" id="KW-1003">Cell membrane</keyword>
<dbReference type="Pfam" id="PF01292">
    <property type="entry name" value="Ni_hydr_CYTB"/>
    <property type="match status" value="1"/>
</dbReference>
<comment type="cofactor">
    <cofactor evidence="1">
        <name>heme b</name>
        <dbReference type="ChEBI" id="CHEBI:60344"/>
    </cofactor>
</comment>
<keyword evidence="11 13" id="KW-0472">Membrane</keyword>
<protein>
    <submittedName>
        <fullName evidence="15">Cytochrome B561</fullName>
    </submittedName>
</protein>
<evidence type="ECO:0000256" key="13">
    <source>
        <dbReference type="SAM" id="Phobius"/>
    </source>
</evidence>
<gene>
    <name evidence="15" type="ORF">LT40_06275</name>
</gene>
<evidence type="ECO:0000256" key="3">
    <source>
        <dbReference type="ARBA" id="ARBA00022448"/>
    </source>
</evidence>
<keyword evidence="5" id="KW-0349">Heme</keyword>
<keyword evidence="10" id="KW-0408">Iron</keyword>
<evidence type="ECO:0000256" key="5">
    <source>
        <dbReference type="ARBA" id="ARBA00022617"/>
    </source>
</evidence>
<evidence type="ECO:0000259" key="14">
    <source>
        <dbReference type="Pfam" id="PF01292"/>
    </source>
</evidence>
<keyword evidence="3" id="KW-0813">Transport</keyword>
<dbReference type="Proteomes" id="UP000029499">
    <property type="component" value="Chromosome"/>
</dbReference>
<evidence type="ECO:0000256" key="1">
    <source>
        <dbReference type="ARBA" id="ARBA00001970"/>
    </source>
</evidence>
<dbReference type="SUPFAM" id="SSF81342">
    <property type="entry name" value="Transmembrane di-heme cytochromes"/>
    <property type="match status" value="1"/>
</dbReference>
<evidence type="ECO:0000256" key="8">
    <source>
        <dbReference type="ARBA" id="ARBA00022982"/>
    </source>
</evidence>
<dbReference type="GO" id="GO:0046872">
    <property type="term" value="F:metal ion binding"/>
    <property type="evidence" value="ECO:0007669"/>
    <property type="project" value="UniProtKB-KW"/>
</dbReference>
<evidence type="ECO:0000256" key="6">
    <source>
        <dbReference type="ARBA" id="ARBA00022692"/>
    </source>
</evidence>
<sequence>MTWRNTHERYGSLSIALHWSMLVLLAATYACIELRGQFLRGSGGRALIVQFHFMLGLSVGLLVWLRLLARSLGATPCIVPPLPVWQTRLASLMHAALYALMIGLPLLGWLILSAQNRPIVFWGIELPHLIAEDRDLGGRLQEWHMRIAGWGYWLIALHAGLGLAHHYLRGDNTLRRMLPKRD</sequence>
<feature type="transmembrane region" description="Helical" evidence="13">
    <location>
        <begin position="89"/>
        <end position="112"/>
    </location>
</feature>
<dbReference type="eggNOG" id="COG3038">
    <property type="taxonomic scope" value="Bacteria"/>
</dbReference>
<keyword evidence="8" id="KW-0249">Electron transport</keyword>
<comment type="similarity">
    <text evidence="12">Belongs to the cytochrome b561 family.</text>
</comment>
<evidence type="ECO:0000256" key="2">
    <source>
        <dbReference type="ARBA" id="ARBA00004651"/>
    </source>
</evidence>
<evidence type="ECO:0000256" key="10">
    <source>
        <dbReference type="ARBA" id="ARBA00023004"/>
    </source>
</evidence>